<evidence type="ECO:0000256" key="1">
    <source>
        <dbReference type="SAM" id="Phobius"/>
    </source>
</evidence>
<keyword evidence="1" id="KW-0472">Membrane</keyword>
<name>U1Y8P8_ANEAE</name>
<dbReference type="Proteomes" id="UP000016511">
    <property type="component" value="Unassembled WGS sequence"/>
</dbReference>
<gene>
    <name evidence="2" type="ORF">HMPREF0083_03387</name>
</gene>
<dbReference type="PATRIC" id="fig|649747.3.peg.3076"/>
<dbReference type="AlphaFoldDB" id="U1Y8P8"/>
<keyword evidence="1" id="KW-1133">Transmembrane helix</keyword>
<dbReference type="HOGENOM" id="CLU_3148863_0_0_9"/>
<keyword evidence="1" id="KW-0812">Transmembrane</keyword>
<sequence length="48" mass="5453">MLGSPVPIFSSIGFGILFLVTLYTLTQIKEEDIVKNMAEKPYFVKNRC</sequence>
<accession>U1Y8P8</accession>
<evidence type="ECO:0000313" key="3">
    <source>
        <dbReference type="Proteomes" id="UP000016511"/>
    </source>
</evidence>
<proteinExistence type="predicted"/>
<reference evidence="2 3" key="1">
    <citation type="submission" date="2013-08" db="EMBL/GenBank/DDBJ databases">
        <authorList>
            <person name="Weinstock G."/>
            <person name="Sodergren E."/>
            <person name="Wylie T."/>
            <person name="Fulton L."/>
            <person name="Fulton R."/>
            <person name="Fronick C."/>
            <person name="O'Laughlin M."/>
            <person name="Godfrey J."/>
            <person name="Miner T."/>
            <person name="Herter B."/>
            <person name="Appelbaum E."/>
            <person name="Cordes M."/>
            <person name="Lek S."/>
            <person name="Wollam A."/>
            <person name="Pepin K.H."/>
            <person name="Palsikar V.B."/>
            <person name="Mitreva M."/>
            <person name="Wilson R.K."/>
        </authorList>
    </citation>
    <scope>NUCLEOTIDE SEQUENCE [LARGE SCALE GENOMIC DNA]</scope>
    <source>
        <strain evidence="2 3">ATCC 12856</strain>
    </source>
</reference>
<organism evidence="2 3">
    <name type="scientific">Aneurinibacillus aneurinilyticus ATCC 12856</name>
    <dbReference type="NCBI Taxonomy" id="649747"/>
    <lineage>
        <taxon>Bacteria</taxon>
        <taxon>Bacillati</taxon>
        <taxon>Bacillota</taxon>
        <taxon>Bacilli</taxon>
        <taxon>Bacillales</taxon>
        <taxon>Paenibacillaceae</taxon>
        <taxon>Aneurinibacillus group</taxon>
        <taxon>Aneurinibacillus</taxon>
    </lineage>
</organism>
<protein>
    <submittedName>
        <fullName evidence="2">Uncharacterized protein</fullName>
    </submittedName>
</protein>
<comment type="caution">
    <text evidence="2">The sequence shown here is derived from an EMBL/GenBank/DDBJ whole genome shotgun (WGS) entry which is preliminary data.</text>
</comment>
<keyword evidence="3" id="KW-1185">Reference proteome</keyword>
<evidence type="ECO:0000313" key="2">
    <source>
        <dbReference type="EMBL" id="ERI08542.1"/>
    </source>
</evidence>
<feature type="transmembrane region" description="Helical" evidence="1">
    <location>
        <begin position="6"/>
        <end position="25"/>
    </location>
</feature>
<dbReference type="EMBL" id="AWSJ01000201">
    <property type="protein sequence ID" value="ERI08542.1"/>
    <property type="molecule type" value="Genomic_DNA"/>
</dbReference>
<dbReference type="STRING" id="649747.HMPREF0083_03387"/>